<proteinExistence type="predicted"/>
<name>A0A0B6YZ63_9EUPU</name>
<gene>
    <name evidence="2" type="primary">ORF40883</name>
</gene>
<sequence length="145" mass="15513">VNSLQQIATSTSTTEHTVAASSTPSVHLLSASKQGITDLDSTSNTKATRTQPTSTQNRLETFQAHSLPASTSSSSSMPSSSSSTSNVINFKAAHSYVTVTDSDLEKSPREQNASSTDSSDEGGTRDRCRRQRRHRAPGKSNVQRQ</sequence>
<feature type="compositionally biased region" description="Basic residues" evidence="1">
    <location>
        <begin position="127"/>
        <end position="137"/>
    </location>
</feature>
<evidence type="ECO:0000313" key="2">
    <source>
        <dbReference type="EMBL" id="CEK60966.1"/>
    </source>
</evidence>
<feature type="region of interest" description="Disordered" evidence="1">
    <location>
        <begin position="100"/>
        <end position="145"/>
    </location>
</feature>
<feature type="non-terminal residue" evidence="2">
    <location>
        <position position="1"/>
    </location>
</feature>
<organism evidence="2">
    <name type="scientific">Arion vulgaris</name>
    <dbReference type="NCBI Taxonomy" id="1028688"/>
    <lineage>
        <taxon>Eukaryota</taxon>
        <taxon>Metazoa</taxon>
        <taxon>Spiralia</taxon>
        <taxon>Lophotrochozoa</taxon>
        <taxon>Mollusca</taxon>
        <taxon>Gastropoda</taxon>
        <taxon>Heterobranchia</taxon>
        <taxon>Euthyneura</taxon>
        <taxon>Panpulmonata</taxon>
        <taxon>Eupulmonata</taxon>
        <taxon>Stylommatophora</taxon>
        <taxon>Helicina</taxon>
        <taxon>Arionoidea</taxon>
        <taxon>Arionidae</taxon>
        <taxon>Arion</taxon>
    </lineage>
</organism>
<feature type="non-terminal residue" evidence="2">
    <location>
        <position position="145"/>
    </location>
</feature>
<feature type="compositionally biased region" description="Low complexity" evidence="1">
    <location>
        <begin position="70"/>
        <end position="85"/>
    </location>
</feature>
<protein>
    <submittedName>
        <fullName evidence="2">Uncharacterized protein</fullName>
    </submittedName>
</protein>
<reference evidence="2" key="1">
    <citation type="submission" date="2014-12" db="EMBL/GenBank/DDBJ databases">
        <title>Insight into the proteome of Arion vulgaris.</title>
        <authorList>
            <person name="Aradska J."/>
            <person name="Bulat T."/>
            <person name="Smidak R."/>
            <person name="Sarate P."/>
            <person name="Gangsoo J."/>
            <person name="Sialana F."/>
            <person name="Bilban M."/>
            <person name="Lubec G."/>
        </authorList>
    </citation>
    <scope>NUCLEOTIDE SEQUENCE</scope>
    <source>
        <tissue evidence="2">Skin</tissue>
    </source>
</reference>
<dbReference type="EMBL" id="HACG01014101">
    <property type="protein sequence ID" value="CEK60966.1"/>
    <property type="molecule type" value="Transcribed_RNA"/>
</dbReference>
<accession>A0A0B6YZ63</accession>
<dbReference type="AlphaFoldDB" id="A0A0B6YZ63"/>
<feature type="region of interest" description="Disordered" evidence="1">
    <location>
        <begin position="1"/>
        <end position="85"/>
    </location>
</feature>
<feature type="compositionally biased region" description="Polar residues" evidence="1">
    <location>
        <begin position="1"/>
        <end position="64"/>
    </location>
</feature>
<evidence type="ECO:0000256" key="1">
    <source>
        <dbReference type="SAM" id="MobiDB-lite"/>
    </source>
</evidence>